<dbReference type="PANTHER" id="PTHR43708:SF5">
    <property type="entry name" value="CONSERVED EXPRESSED OXIDOREDUCTASE (EUROFUNG)-RELATED"/>
    <property type="match status" value="1"/>
</dbReference>
<name>A0ABQ3GK03_9MICC</name>
<organism evidence="6 7">
    <name type="scientific">Zhihengliuella salsuginis</name>
    <dbReference type="NCBI Taxonomy" id="578222"/>
    <lineage>
        <taxon>Bacteria</taxon>
        <taxon>Bacillati</taxon>
        <taxon>Actinomycetota</taxon>
        <taxon>Actinomycetes</taxon>
        <taxon>Micrococcales</taxon>
        <taxon>Micrococcaceae</taxon>
        <taxon>Zhihengliuella</taxon>
    </lineage>
</organism>
<evidence type="ECO:0000256" key="3">
    <source>
        <dbReference type="ARBA" id="ARBA00023027"/>
    </source>
</evidence>
<dbReference type="InterPro" id="IPR055170">
    <property type="entry name" value="GFO_IDH_MocA-like_dom"/>
</dbReference>
<protein>
    <submittedName>
        <fullName evidence="6">Dehydrogenase</fullName>
    </submittedName>
</protein>
<evidence type="ECO:0000256" key="1">
    <source>
        <dbReference type="ARBA" id="ARBA00010928"/>
    </source>
</evidence>
<dbReference type="Pfam" id="PF22725">
    <property type="entry name" value="GFO_IDH_MocA_C3"/>
    <property type="match status" value="1"/>
</dbReference>
<evidence type="ECO:0000259" key="4">
    <source>
        <dbReference type="Pfam" id="PF01408"/>
    </source>
</evidence>
<evidence type="ECO:0000256" key="2">
    <source>
        <dbReference type="ARBA" id="ARBA00023002"/>
    </source>
</evidence>
<accession>A0ABQ3GK03</accession>
<dbReference type="InterPro" id="IPR036291">
    <property type="entry name" value="NAD(P)-bd_dom_sf"/>
</dbReference>
<proteinExistence type="inferred from homology"/>
<dbReference type="SUPFAM" id="SSF51735">
    <property type="entry name" value="NAD(P)-binding Rossmann-fold domains"/>
    <property type="match status" value="1"/>
</dbReference>
<keyword evidence="3" id="KW-0520">NAD</keyword>
<dbReference type="SUPFAM" id="SSF55347">
    <property type="entry name" value="Glyceraldehyde-3-phosphate dehydrogenase-like, C-terminal domain"/>
    <property type="match status" value="1"/>
</dbReference>
<dbReference type="InterPro" id="IPR000683">
    <property type="entry name" value="Gfo/Idh/MocA-like_OxRdtase_N"/>
</dbReference>
<dbReference type="Gene3D" id="3.30.360.10">
    <property type="entry name" value="Dihydrodipicolinate Reductase, domain 2"/>
    <property type="match status" value="1"/>
</dbReference>
<keyword evidence="7" id="KW-1185">Reference proteome</keyword>
<dbReference type="EMBL" id="BMXK01000010">
    <property type="protein sequence ID" value="GHD10386.1"/>
    <property type="molecule type" value="Genomic_DNA"/>
</dbReference>
<comment type="caution">
    <text evidence="6">The sequence shown here is derived from an EMBL/GenBank/DDBJ whole genome shotgun (WGS) entry which is preliminary data.</text>
</comment>
<dbReference type="PANTHER" id="PTHR43708">
    <property type="entry name" value="CONSERVED EXPRESSED OXIDOREDUCTASE (EUROFUNG)"/>
    <property type="match status" value="1"/>
</dbReference>
<dbReference type="Pfam" id="PF01408">
    <property type="entry name" value="GFO_IDH_MocA"/>
    <property type="match status" value="1"/>
</dbReference>
<feature type="domain" description="GFO/IDH/MocA-like oxidoreductase" evidence="5">
    <location>
        <begin position="129"/>
        <end position="242"/>
    </location>
</feature>
<dbReference type="InterPro" id="IPR051317">
    <property type="entry name" value="Gfo/Idh/MocA_oxidoreduct"/>
</dbReference>
<comment type="similarity">
    <text evidence="1">Belongs to the Gfo/Idh/MocA family.</text>
</comment>
<feature type="domain" description="Gfo/Idh/MocA-like oxidoreductase N-terminal" evidence="4">
    <location>
        <begin position="1"/>
        <end position="119"/>
    </location>
</feature>
<gene>
    <name evidence="6" type="ORF">GCM10008096_23890</name>
</gene>
<evidence type="ECO:0000313" key="6">
    <source>
        <dbReference type="EMBL" id="GHD10386.1"/>
    </source>
</evidence>
<dbReference type="RefSeq" id="WP_189350818.1">
    <property type="nucleotide sequence ID" value="NZ_BMXK01000010.1"/>
</dbReference>
<reference evidence="7" key="1">
    <citation type="journal article" date="2019" name="Int. J. Syst. Evol. Microbiol.">
        <title>The Global Catalogue of Microorganisms (GCM) 10K type strain sequencing project: providing services to taxonomists for standard genome sequencing and annotation.</title>
        <authorList>
            <consortium name="The Broad Institute Genomics Platform"/>
            <consortium name="The Broad Institute Genome Sequencing Center for Infectious Disease"/>
            <person name="Wu L."/>
            <person name="Ma J."/>
        </authorList>
    </citation>
    <scope>NUCLEOTIDE SEQUENCE [LARGE SCALE GENOMIC DNA]</scope>
    <source>
        <strain evidence="7">KCTC 19466</strain>
    </source>
</reference>
<sequence>MRIGLVGFGAGGRLSHLPYIQAAAEWSLSGVVTGSAERRRVLAAEAPGIPAYSSLDDLIDAGVDAVVVSTPPQTRRELVLRALERRVHVVADKPFAPDAATGRELRDAAERADRVLTVYQNRRWDTDLLTLRSVLDSGELGDVWRAHFVLDQDDPATLEPGAANGLLRDLGAHVVDQLTCLFGPVVQVDGHLDRVGSGAERVDGSFSLGLHHANGVYSTATGSKVCRREERAMTVYGSSGSYDSRMSDVQIDLVRAGRRPASFEGEWGLEDESRWGVLSTAAGRRTVKPVPGDYSDFYRSLHRALVDGTEPPVRLDQVLHTVAVLDAARESADTGRRVAISS</sequence>
<keyword evidence="2" id="KW-0560">Oxidoreductase</keyword>
<evidence type="ECO:0000259" key="5">
    <source>
        <dbReference type="Pfam" id="PF22725"/>
    </source>
</evidence>
<dbReference type="Gene3D" id="3.40.50.720">
    <property type="entry name" value="NAD(P)-binding Rossmann-like Domain"/>
    <property type="match status" value="1"/>
</dbReference>
<dbReference type="Proteomes" id="UP000642819">
    <property type="component" value="Unassembled WGS sequence"/>
</dbReference>
<evidence type="ECO:0000313" key="7">
    <source>
        <dbReference type="Proteomes" id="UP000642819"/>
    </source>
</evidence>